<protein>
    <submittedName>
        <fullName evidence="1">Uncharacterized protein</fullName>
    </submittedName>
</protein>
<reference evidence="1 2" key="2">
    <citation type="submission" date="2021-10" db="EMBL/GenBank/DDBJ databases">
        <authorList>
            <person name="Piombo E."/>
        </authorList>
    </citation>
    <scope>NUCLEOTIDE SEQUENCE [LARGE SCALE GENOMIC DNA]</scope>
</reference>
<name>A0A9N9U8M5_9HYPO</name>
<evidence type="ECO:0000313" key="1">
    <source>
        <dbReference type="EMBL" id="CAG9982874.1"/>
    </source>
</evidence>
<accession>A0A9N9U8M5</accession>
<proteinExistence type="predicted"/>
<keyword evidence="2" id="KW-1185">Reference proteome</keyword>
<evidence type="ECO:0000313" key="2">
    <source>
        <dbReference type="Proteomes" id="UP000754883"/>
    </source>
</evidence>
<dbReference type="OrthoDB" id="5149515at2759"/>
<sequence>MSSSMPPEDIVLEHYCILCHDATRLQGFMLRLKTPLDFDPHPNVPAAIKKCLDASNKKLCLAPQQERHLGSNAHLVHISCLQLAHSRLPRLCIRTLCRIGEILRPVVNWSNSVYLFGPQPMPSFLSGFPLHSTELGALVQQIQQRLPTEIQLMVCKLLLTGLFSSLATCSETVTWLLEQQFANHTAGRSLATKSSLPAVHDVGGLAASVHDVLGESYLAGLQATPLQGGHNHQVQLSSHDILGLKVLLGRRGVVGTRVHYQDGSVSPWLGQSVSKWAYFIRGNDLRRL</sequence>
<comment type="caution">
    <text evidence="1">The sequence shown here is derived from an EMBL/GenBank/DDBJ whole genome shotgun (WGS) entry which is preliminary data.</text>
</comment>
<gene>
    <name evidence="1" type="ORF">CBYS24578_00011148</name>
</gene>
<dbReference type="EMBL" id="CABFNO020001350">
    <property type="protein sequence ID" value="CAG9982874.1"/>
    <property type="molecule type" value="Genomic_DNA"/>
</dbReference>
<organism evidence="1 2">
    <name type="scientific">Clonostachys byssicola</name>
    <dbReference type="NCBI Taxonomy" id="160290"/>
    <lineage>
        <taxon>Eukaryota</taxon>
        <taxon>Fungi</taxon>
        <taxon>Dikarya</taxon>
        <taxon>Ascomycota</taxon>
        <taxon>Pezizomycotina</taxon>
        <taxon>Sordariomycetes</taxon>
        <taxon>Hypocreomycetidae</taxon>
        <taxon>Hypocreales</taxon>
        <taxon>Bionectriaceae</taxon>
        <taxon>Clonostachys</taxon>
    </lineage>
</organism>
<reference evidence="2" key="1">
    <citation type="submission" date="2019-06" db="EMBL/GenBank/DDBJ databases">
        <authorList>
            <person name="Broberg M."/>
        </authorList>
    </citation>
    <scope>NUCLEOTIDE SEQUENCE [LARGE SCALE GENOMIC DNA]</scope>
</reference>
<dbReference type="Proteomes" id="UP000754883">
    <property type="component" value="Unassembled WGS sequence"/>
</dbReference>
<dbReference type="AlphaFoldDB" id="A0A9N9U8M5"/>